<evidence type="ECO:0000313" key="5">
    <source>
        <dbReference type="Proteomes" id="UP000192247"/>
    </source>
</evidence>
<dbReference type="AlphaFoldDB" id="A0A1V9XXA5"/>
<keyword evidence="5" id="KW-1185">Reference proteome</keyword>
<dbReference type="EMBL" id="MNPL01002593">
    <property type="protein sequence ID" value="OQR78147.1"/>
    <property type="molecule type" value="Genomic_DNA"/>
</dbReference>
<feature type="region of interest" description="Disordered" evidence="2">
    <location>
        <begin position="882"/>
        <end position="946"/>
    </location>
</feature>
<evidence type="ECO:0000259" key="3">
    <source>
        <dbReference type="PROSITE" id="PS50157"/>
    </source>
</evidence>
<feature type="domain" description="C2H2-type" evidence="3">
    <location>
        <begin position="271"/>
        <end position="300"/>
    </location>
</feature>
<accession>A0A1V9XXA5</accession>
<feature type="region of interest" description="Disordered" evidence="2">
    <location>
        <begin position="207"/>
        <end position="226"/>
    </location>
</feature>
<sequence>MSHTCVTLQSPDEPMCSEEGHVSTWTSTVVYEHDYGAAYPVEPQLESAEVPMTAPIQGNVVLTAAEVTEGGDAREWNSDMEPPLAFLYRAKRFNPKGGTLCNLRWWCDAYGPYQLDGGTGEHGLGPFWMQAESPSNPFNVACPRSANKANRCPARVSLKSDGSFLKRRHFHNHPPESDMPPPLEGELQLPTLLPSYQQVAASVITTRPQKPNKAEATSAEQQHEDQVQPHAVVQLWDEEAQQMLEIAVTEESIPKVADYAQIVELDGVNVIQCPVTNCSRSVGNRSALHKHLNTHVPDVSKRVPISRGSDEKLCPLCRMKKDSYDDLVNHIVTEHDTRLECSEHEFETMWDFKQWKKRVEQEDEALFQLGRWGAGHYSCSRGGVKTVKSNRRPRLGFECPAAIIVHSNKAQGQSSRVHVTYWRTHIGHAPSLVDIRMPKENVEWIISLLKNGHSIRSIIAQGASQYLGPPLNKIHMLTERYIRYIINDAMASADRKKTALKCPSDPPKVYEYGNVDQLRIALAGIIHDDMIREDESLRLAEEADYLGDGDKAAARRTGRRTKNVNATQNADDEWTRGPARHNDKCLTAYDVLEHVESGRYQVLGHGYKSIHKGDQPTTVVVFPRKAAHETCERKCPQCQVCVHRYGCTCRWYMMHSRMCAHIHRVASLKGPPSADYVDPEAVKGDTLGLQETLNRLQNLNRRERLKPLVPLIDELFQLLKGDHGVQPDELESYIRQGLDMLRRYRPIQPTRDDEALRGIQPLKATEARLFLRNRHPDQHLYKILATNWDIDPKVKGCKGGVMVLIDGKFKLIEVTREPGTNNVHVLNRHETAAPTSKSIGTNPTDTVNNCSTTKTATRLITAPAAIASSQNVPVAMHNDASNELSVSKNSQNVANKPMRAKRDRPTTSELDNSALRPAKRPLVKDDEEQSSTSTPPVESASAGPAVSTAKQKKVVIVKIAKAPHELAEGNTCPSSTFLVEPESSDSTAAVPESNTASVDKALLTLPSTSICPVEGESSASREEAETIHVFKPPDGLLQAAAGGSQSTDAVTTHVLVDGTLVVTSNGQVLEEGKIASHDAVDMFVATL</sequence>
<name>A0A1V9XXA5_9ACAR</name>
<reference evidence="4 5" key="1">
    <citation type="journal article" date="2017" name="Gigascience">
        <title>Draft genome of the honey bee ectoparasitic mite, Tropilaelaps mercedesae, is shaped by the parasitic life history.</title>
        <authorList>
            <person name="Dong X."/>
            <person name="Armstrong S.D."/>
            <person name="Xia D."/>
            <person name="Makepeace B.L."/>
            <person name="Darby A.C."/>
            <person name="Kadowaki T."/>
        </authorList>
    </citation>
    <scope>NUCLEOTIDE SEQUENCE [LARGE SCALE GENOMIC DNA]</scope>
    <source>
        <strain evidence="4">Wuxi-XJTLU</strain>
    </source>
</reference>
<keyword evidence="1" id="KW-0862">Zinc</keyword>
<dbReference type="PANTHER" id="PTHR33936:SF24">
    <property type="entry name" value="C2H2-TYPE DOMAIN-CONTAINING PROTEIN"/>
    <property type="match status" value="1"/>
</dbReference>
<dbReference type="Proteomes" id="UP000192247">
    <property type="component" value="Unassembled WGS sequence"/>
</dbReference>
<dbReference type="PROSITE" id="PS50157">
    <property type="entry name" value="ZINC_FINGER_C2H2_2"/>
    <property type="match status" value="1"/>
</dbReference>
<gene>
    <name evidence="4" type="ORF">BIW11_06603</name>
</gene>
<evidence type="ECO:0000256" key="2">
    <source>
        <dbReference type="SAM" id="MobiDB-lite"/>
    </source>
</evidence>
<keyword evidence="1" id="KW-0479">Metal-binding</keyword>
<protein>
    <recommendedName>
        <fullName evidence="3">C2H2-type domain-containing protein</fullName>
    </recommendedName>
</protein>
<organism evidence="4 5">
    <name type="scientific">Tropilaelaps mercedesae</name>
    <dbReference type="NCBI Taxonomy" id="418985"/>
    <lineage>
        <taxon>Eukaryota</taxon>
        <taxon>Metazoa</taxon>
        <taxon>Ecdysozoa</taxon>
        <taxon>Arthropoda</taxon>
        <taxon>Chelicerata</taxon>
        <taxon>Arachnida</taxon>
        <taxon>Acari</taxon>
        <taxon>Parasitiformes</taxon>
        <taxon>Mesostigmata</taxon>
        <taxon>Gamasina</taxon>
        <taxon>Dermanyssoidea</taxon>
        <taxon>Laelapidae</taxon>
        <taxon>Tropilaelaps</taxon>
    </lineage>
</organism>
<dbReference type="PANTHER" id="PTHR33936">
    <property type="entry name" value="PROTEIN CBG17840"/>
    <property type="match status" value="1"/>
</dbReference>
<dbReference type="OrthoDB" id="6436413at2759"/>
<keyword evidence="1" id="KW-0863">Zinc-finger</keyword>
<evidence type="ECO:0000256" key="1">
    <source>
        <dbReference type="PROSITE-ProRule" id="PRU00042"/>
    </source>
</evidence>
<evidence type="ECO:0000313" key="4">
    <source>
        <dbReference type="EMBL" id="OQR78147.1"/>
    </source>
</evidence>
<comment type="caution">
    <text evidence="4">The sequence shown here is derived from an EMBL/GenBank/DDBJ whole genome shotgun (WGS) entry which is preliminary data.</text>
</comment>
<dbReference type="PROSITE" id="PS00028">
    <property type="entry name" value="ZINC_FINGER_C2H2_1"/>
    <property type="match status" value="1"/>
</dbReference>
<proteinExistence type="predicted"/>
<dbReference type="GO" id="GO:0008270">
    <property type="term" value="F:zinc ion binding"/>
    <property type="evidence" value="ECO:0007669"/>
    <property type="project" value="UniProtKB-KW"/>
</dbReference>
<dbReference type="InterPro" id="IPR052797">
    <property type="entry name" value="RegFact_GeneExpr_CellDeath"/>
</dbReference>
<dbReference type="SMART" id="SM00355">
    <property type="entry name" value="ZnF_C2H2"/>
    <property type="match status" value="2"/>
</dbReference>
<dbReference type="InParanoid" id="A0A1V9XXA5"/>
<dbReference type="InterPro" id="IPR013087">
    <property type="entry name" value="Znf_C2H2_type"/>
</dbReference>
<feature type="compositionally biased region" description="Polar residues" evidence="2">
    <location>
        <begin position="882"/>
        <end position="894"/>
    </location>
</feature>